<evidence type="ECO:0000313" key="10">
    <source>
        <dbReference type="Proteomes" id="UP000298416"/>
    </source>
</evidence>
<dbReference type="InterPro" id="IPR011009">
    <property type="entry name" value="Kinase-like_dom_sf"/>
</dbReference>
<keyword evidence="8" id="KW-0472">Membrane</keyword>
<evidence type="ECO:0000256" key="7">
    <source>
        <dbReference type="SAM" id="MobiDB-lite"/>
    </source>
</evidence>
<gene>
    <name evidence="9" type="ORF">SASPL_110880</name>
</gene>
<dbReference type="Proteomes" id="UP000298416">
    <property type="component" value="Unassembled WGS sequence"/>
</dbReference>
<evidence type="ECO:0000256" key="1">
    <source>
        <dbReference type="ARBA" id="ARBA00008832"/>
    </source>
</evidence>
<dbReference type="Gene3D" id="3.30.200.20">
    <property type="entry name" value="Phosphorylase Kinase, domain 1"/>
    <property type="match status" value="1"/>
</dbReference>
<evidence type="ECO:0000256" key="5">
    <source>
        <dbReference type="ARBA" id="ARBA00022777"/>
    </source>
</evidence>
<dbReference type="GO" id="GO:0004674">
    <property type="term" value="F:protein serine/threonine kinase activity"/>
    <property type="evidence" value="ECO:0007669"/>
    <property type="project" value="UniProtKB-KW"/>
</dbReference>
<comment type="similarity">
    <text evidence="1">Belongs to the protein kinase superfamily. CMGC Ser/Thr protein kinase family. MAP kinase subfamily.</text>
</comment>
<dbReference type="InterPro" id="IPR040411">
    <property type="entry name" value="At5g23160-like"/>
</dbReference>
<evidence type="ECO:0000256" key="2">
    <source>
        <dbReference type="ARBA" id="ARBA00022527"/>
    </source>
</evidence>
<keyword evidence="4" id="KW-0547">Nucleotide-binding</keyword>
<feature type="transmembrane region" description="Helical" evidence="8">
    <location>
        <begin position="148"/>
        <end position="178"/>
    </location>
</feature>
<keyword evidence="8" id="KW-1133">Transmembrane helix</keyword>
<evidence type="ECO:0000256" key="4">
    <source>
        <dbReference type="ARBA" id="ARBA00022741"/>
    </source>
</evidence>
<reference evidence="9" key="1">
    <citation type="submission" date="2018-01" db="EMBL/GenBank/DDBJ databases">
        <authorList>
            <person name="Mao J.F."/>
        </authorList>
    </citation>
    <scope>NUCLEOTIDE SEQUENCE</scope>
    <source>
        <strain evidence="9">Huo1</strain>
        <tissue evidence="9">Leaf</tissue>
    </source>
</reference>
<dbReference type="AlphaFoldDB" id="A0A8X8Y690"/>
<feature type="region of interest" description="Disordered" evidence="7">
    <location>
        <begin position="31"/>
        <end position="60"/>
    </location>
</feature>
<proteinExistence type="inferred from homology"/>
<dbReference type="SUPFAM" id="SSF56112">
    <property type="entry name" value="Protein kinase-like (PK-like)"/>
    <property type="match status" value="1"/>
</dbReference>
<evidence type="ECO:0000313" key="9">
    <source>
        <dbReference type="EMBL" id="KAG6426653.1"/>
    </source>
</evidence>
<evidence type="ECO:0000256" key="6">
    <source>
        <dbReference type="ARBA" id="ARBA00022840"/>
    </source>
</evidence>
<dbReference type="PANTHER" id="PTHR34379">
    <property type="entry name" value="OS07G0553800 PROTEIN"/>
    <property type="match status" value="1"/>
</dbReference>
<keyword evidence="5" id="KW-0418">Kinase</keyword>
<keyword evidence="3" id="KW-0808">Transferase</keyword>
<keyword evidence="10" id="KW-1185">Reference proteome</keyword>
<evidence type="ECO:0000256" key="8">
    <source>
        <dbReference type="SAM" id="Phobius"/>
    </source>
</evidence>
<organism evidence="9">
    <name type="scientific">Salvia splendens</name>
    <name type="common">Scarlet sage</name>
    <dbReference type="NCBI Taxonomy" id="180675"/>
    <lineage>
        <taxon>Eukaryota</taxon>
        <taxon>Viridiplantae</taxon>
        <taxon>Streptophyta</taxon>
        <taxon>Embryophyta</taxon>
        <taxon>Tracheophyta</taxon>
        <taxon>Spermatophyta</taxon>
        <taxon>Magnoliopsida</taxon>
        <taxon>eudicotyledons</taxon>
        <taxon>Gunneridae</taxon>
        <taxon>Pentapetalae</taxon>
        <taxon>asterids</taxon>
        <taxon>lamiids</taxon>
        <taxon>Lamiales</taxon>
        <taxon>Lamiaceae</taxon>
        <taxon>Nepetoideae</taxon>
        <taxon>Mentheae</taxon>
        <taxon>Salviinae</taxon>
        <taxon>Salvia</taxon>
        <taxon>Salvia subgen. Calosphace</taxon>
        <taxon>core Calosphace</taxon>
    </lineage>
</organism>
<sequence>MAASKKERKKGKRSTFLCSFAACFGISNKVSADHSDRKSLSGRYQRAAPPVNDQYTAAPPPEILKSKDINVVEQDEEEKKIATPSPDQLITTNKRRENRDELKSIATSSMIKRTDNQRKLSHSVSLPIIHQRKQKAAPAPAAAVDSTVGAVIVSVTLVVMIIWGKVWAIVCAAAWFYFVPRFRPKMDESYAVKFRSGESDGVDFDSWEYKKRVVLQAVQIKGVPIHGGKFIQYNVLGNLFEVPSKYAPPITPVGRGAYGFVCSATNAETMEEVAIKRIANAFDNRIDAKRTLRVGGFSSFQCWKWIEALRPYLTQGLIG</sequence>
<evidence type="ECO:0000256" key="3">
    <source>
        <dbReference type="ARBA" id="ARBA00022679"/>
    </source>
</evidence>
<keyword evidence="8" id="KW-0812">Transmembrane</keyword>
<protein>
    <submittedName>
        <fullName evidence="9">Uncharacterized protein</fullName>
    </submittedName>
</protein>
<reference evidence="9" key="2">
    <citation type="submission" date="2020-08" db="EMBL/GenBank/DDBJ databases">
        <title>Plant Genome Project.</title>
        <authorList>
            <person name="Zhang R.-G."/>
        </authorList>
    </citation>
    <scope>NUCLEOTIDE SEQUENCE</scope>
    <source>
        <strain evidence="9">Huo1</strain>
        <tissue evidence="9">Leaf</tissue>
    </source>
</reference>
<dbReference type="GO" id="GO:0005524">
    <property type="term" value="F:ATP binding"/>
    <property type="evidence" value="ECO:0007669"/>
    <property type="project" value="UniProtKB-KW"/>
</dbReference>
<dbReference type="FunFam" id="3.30.200.20:FF:000046">
    <property type="entry name" value="Mitogen-activated protein kinase"/>
    <property type="match status" value="1"/>
</dbReference>
<comment type="caution">
    <text evidence="9">The sequence shown here is derived from an EMBL/GenBank/DDBJ whole genome shotgun (WGS) entry which is preliminary data.</text>
</comment>
<dbReference type="EMBL" id="PNBA02000004">
    <property type="protein sequence ID" value="KAG6426653.1"/>
    <property type="molecule type" value="Genomic_DNA"/>
</dbReference>
<dbReference type="PANTHER" id="PTHR34379:SF3">
    <property type="entry name" value="PROTEIN, PUTATIVE-RELATED"/>
    <property type="match status" value="1"/>
</dbReference>
<keyword evidence="6" id="KW-0067">ATP-binding</keyword>
<keyword evidence="2" id="KW-0723">Serine/threonine-protein kinase</keyword>
<name>A0A8X8Y690_SALSN</name>
<accession>A0A8X8Y690</accession>